<gene>
    <name evidence="1" type="ORF">SAMN04488087_1173</name>
</gene>
<keyword evidence="2" id="KW-1185">Reference proteome</keyword>
<protein>
    <recommendedName>
        <fullName evidence="3">AP2 domain-containing protein</fullName>
    </recommendedName>
</protein>
<accession>A0A1M6SPL8</accession>
<name>A0A1M6SPL8_9BACT</name>
<dbReference type="STRING" id="633813.SAMN04488087_1173"/>
<organism evidence="1 2">
    <name type="scientific">Rhodothermus profundi</name>
    <dbReference type="NCBI Taxonomy" id="633813"/>
    <lineage>
        <taxon>Bacteria</taxon>
        <taxon>Pseudomonadati</taxon>
        <taxon>Rhodothermota</taxon>
        <taxon>Rhodothermia</taxon>
        <taxon>Rhodothermales</taxon>
        <taxon>Rhodothermaceae</taxon>
        <taxon>Rhodothermus</taxon>
    </lineage>
</organism>
<evidence type="ECO:0000313" key="2">
    <source>
        <dbReference type="Proteomes" id="UP000185812"/>
    </source>
</evidence>
<evidence type="ECO:0008006" key="3">
    <source>
        <dbReference type="Google" id="ProtNLM"/>
    </source>
</evidence>
<reference evidence="2" key="1">
    <citation type="submission" date="2016-11" db="EMBL/GenBank/DDBJ databases">
        <authorList>
            <person name="Varghese N."/>
            <person name="Submissions S."/>
        </authorList>
    </citation>
    <scope>NUCLEOTIDE SEQUENCE [LARGE SCALE GENOMIC DNA]</scope>
    <source>
        <strain evidence="2">DSM 22212</strain>
    </source>
</reference>
<sequence>MSLKKRAFARKERNVFRIDVHATHGWQVRVQRQNRSYTQFFSDKKYGSPEKAFEAALAYRDQLLKELPPPINPTARLRTPEVRRKAAESINRSGVIGIGFSVKVTRQGVRRPYVQGYWTDADGRRRATSRSIEAHGLKGALELVCRKLYEVQGNRGLSVEEMVRRALPALEKLYQQARATR</sequence>
<dbReference type="EMBL" id="FRAU01000003">
    <property type="protein sequence ID" value="SHK46635.1"/>
    <property type="molecule type" value="Genomic_DNA"/>
</dbReference>
<dbReference type="AlphaFoldDB" id="A0A1M6SPL8"/>
<dbReference type="RefSeq" id="WP_072715035.1">
    <property type="nucleotide sequence ID" value="NZ_FRAU01000003.1"/>
</dbReference>
<dbReference type="Proteomes" id="UP000185812">
    <property type="component" value="Unassembled WGS sequence"/>
</dbReference>
<proteinExistence type="predicted"/>
<dbReference type="OrthoDB" id="1492028at2"/>
<evidence type="ECO:0000313" key="1">
    <source>
        <dbReference type="EMBL" id="SHK46635.1"/>
    </source>
</evidence>